<evidence type="ECO:0000256" key="1">
    <source>
        <dbReference type="SAM" id="MobiDB-lite"/>
    </source>
</evidence>
<proteinExistence type="predicted"/>
<feature type="region of interest" description="Disordered" evidence="1">
    <location>
        <begin position="1"/>
        <end position="63"/>
    </location>
</feature>
<protein>
    <submittedName>
        <fullName evidence="2">Uncharacterized protein</fullName>
    </submittedName>
</protein>
<keyword evidence="3" id="KW-1185">Reference proteome</keyword>
<feature type="compositionally biased region" description="Polar residues" evidence="1">
    <location>
        <begin position="53"/>
        <end position="62"/>
    </location>
</feature>
<reference evidence="2 3" key="2">
    <citation type="submission" date="2020-06" db="EMBL/GenBank/DDBJ databases">
        <title>Polyphasic characterization of a Rahnella strain isolated from tree sap.</title>
        <authorList>
            <person name="Kim I.S."/>
        </authorList>
    </citation>
    <scope>NUCLEOTIDE SEQUENCE [LARGE SCALE GENOMIC DNA]</scope>
    <source>
        <strain evidence="2 3">SAP-1</strain>
    </source>
</reference>
<dbReference type="Proteomes" id="UP000585363">
    <property type="component" value="Unassembled WGS sequence"/>
</dbReference>
<dbReference type="Gene3D" id="3.90.70.10">
    <property type="entry name" value="Cysteine proteinases"/>
    <property type="match status" value="1"/>
</dbReference>
<evidence type="ECO:0000313" key="3">
    <source>
        <dbReference type="Proteomes" id="UP000585363"/>
    </source>
</evidence>
<feature type="compositionally biased region" description="Polar residues" evidence="1">
    <location>
        <begin position="1"/>
        <end position="43"/>
    </location>
</feature>
<reference evidence="2 3" key="1">
    <citation type="submission" date="2020-01" db="EMBL/GenBank/DDBJ databases">
        <authorList>
            <person name="Lee S.D."/>
        </authorList>
    </citation>
    <scope>NUCLEOTIDE SEQUENCE [LARGE SCALE GENOMIC DNA]</scope>
    <source>
        <strain evidence="2 3">SAP-1</strain>
    </source>
</reference>
<dbReference type="RefSeq" id="WP_169404591.1">
    <property type="nucleotide sequence ID" value="NZ_JAADJU010000010.1"/>
</dbReference>
<name>A0A848MPB5_9GAMM</name>
<evidence type="ECO:0000313" key="2">
    <source>
        <dbReference type="EMBL" id="NMP28881.1"/>
    </source>
</evidence>
<comment type="caution">
    <text evidence="2">The sequence shown here is derived from an EMBL/GenBank/DDBJ whole genome shotgun (WGS) entry which is preliminary data.</text>
</comment>
<dbReference type="EMBL" id="JAADJU010000010">
    <property type="protein sequence ID" value="NMP28881.1"/>
    <property type="molecule type" value="Genomic_DNA"/>
</dbReference>
<sequence length="1185" mass="132524">MSLISRQSENRPSFLNVSPGNNEPQVNSPQSPSASLTSASQPLQHRHADTRQDTVTPHTLTRQADGRLHLEHIDNIVLSAYALQSGERESRGVQDRPLDNNQRESVFNVSSKKTDPVTGHRVEASRRYLVQWREFPIQQTWEKALTQPGYPPLKVVANPLDGGWTVEPNDFLRTMAQSIYFYRAGPEAPPVDKETGLRRRDQLIWVDIDGQLFPVAEQKKTVLVPLSPSLGSFAPTIIPRQSPVTREVTEYFIKTPADKLIADWPPLPVVRDKATGKWTPRLTPTHINSLLGLLGDAGLYGIAKHAITVQLGLAPGYTHLQVGKNHLRVANNISVDLPGVTLPAVVHHRGRLPPVPLAWDPLHKRYYILSDPQAFTPPTFTERETWGIRLMVLGIMMRDPINSSVDLIKAAVGDAASQERLAQLINSGVYSGDNSTGGKFAKMADSVLSMTFFARSPKATANMDLISWIATAIGKALLKQEFTVDEILSAYQSLLNLRYNAEIPLQGQGQVTAGKQPIPGLHWLESKVVAAPALQQDRRYSNLWRHPEGKIYLKEPEQQLQYLPLIEENSQTFSELRPVDKGDGRHFTAGSDGQLREMTPAELQAYRAEQPTAQELSQRNFQVITFTHRDGSLGRGYVAAGNHPIKEVYLFDATTRSFRPSGKSVAADGRVIGLAGGGKTVAAGNVKSEEKGVKNLLNISSEVNINYILTHETQGEMVPLSDMPGLYLESRRSSDGQIMKRYLLKWDQNSAGETVWLNLIPTATNGVYRSLPLSVRSPMEEQAVAASLETWPHILISHDVKSGRWTTHTLNSDTFMTLDPSRFKVILPAPDRHRALKNNEYLLSGMFSDKQGRVNNGRDLVWAEAGKRNGEKVYVELERDGADNRVFWLKTAEGYNKYRYSAATGRLENCQQSAKPRAKGYPAQLDFQQQGQAEVYFNDGSVVKIDVSADKTLTENLLQHFDAIDDGIYFDRKKFTPGKRNLFSINKINLQEEGESKTVYFPKEKYGKFDYNSILYDSVPINFDEKSTILLTPDKFNAEGVGVTHNMHVMRQGTMDSCGHTSGAMLLRDFKVSKGISDNEIKHFIFRSENVKRSMSSKILSEELSESGLTNNYHMISGSPYQYLRERLKSPSWNGIVNINGHFAVITSAGEGHYYLRDPYQGILSLEKVERLNEYILGDDIIEVI</sequence>
<organism evidence="2 3">
    <name type="scientific">Rouxiella aceris</name>
    <dbReference type="NCBI Taxonomy" id="2703884"/>
    <lineage>
        <taxon>Bacteria</taxon>
        <taxon>Pseudomonadati</taxon>
        <taxon>Pseudomonadota</taxon>
        <taxon>Gammaproteobacteria</taxon>
        <taxon>Enterobacterales</taxon>
        <taxon>Yersiniaceae</taxon>
        <taxon>Rouxiella</taxon>
    </lineage>
</organism>
<gene>
    <name evidence="2" type="ORF">GW590_18645</name>
</gene>
<accession>A0A848MPB5</accession>
<dbReference type="AlphaFoldDB" id="A0A848MPB5"/>